<dbReference type="GO" id="GO:0042884">
    <property type="term" value="P:microcin transport"/>
    <property type="evidence" value="ECO:0007669"/>
    <property type="project" value="TreeGrafter"/>
</dbReference>
<protein>
    <submittedName>
        <fullName evidence="2">ABC transporter permease</fullName>
    </submittedName>
</protein>
<keyword evidence="3" id="KW-1185">Reference proteome</keyword>
<reference evidence="2 3" key="1">
    <citation type="journal article" date="2011" name="PLoS Pathog.">
        <title>Dynamic evolution of pathogenicity revealed by sequencing and comparative genomics of 19 Pseudomonas syringae isolates.</title>
        <authorList>
            <person name="Baltrus D.A."/>
            <person name="Nishimura M.T."/>
            <person name="Romanchuk A."/>
            <person name="Chang J.H."/>
            <person name="Mukhtar M.S."/>
            <person name="Cherkis K."/>
            <person name="Roach J."/>
            <person name="Grant S.R."/>
            <person name="Jones C.D."/>
            <person name="Dangl J.L."/>
        </authorList>
    </citation>
    <scope>NUCLEOTIDE SEQUENCE [LARGE SCALE GENOMIC DNA]</scope>
    <source>
        <strain evidence="2 3">1704B</strain>
    </source>
</reference>
<proteinExistence type="predicted"/>
<feature type="non-terminal residue" evidence="2">
    <location>
        <position position="49"/>
    </location>
</feature>
<sequence length="49" mass="5803">YGGWVDLLGQRFLEVWSGLPVLYLLIILASFVQPNFWWLLGIMLLFSWM</sequence>
<dbReference type="PANTHER" id="PTHR30325">
    <property type="entry name" value="MEMBRANE COMPONENT OF ABC TRANSPORTER"/>
    <property type="match status" value="1"/>
</dbReference>
<evidence type="ECO:0000313" key="3">
    <source>
        <dbReference type="Proteomes" id="UP000004986"/>
    </source>
</evidence>
<dbReference type="EMBL" id="AEAI01004155">
    <property type="protein sequence ID" value="EGH49345.1"/>
    <property type="molecule type" value="Genomic_DNA"/>
</dbReference>
<keyword evidence="1" id="KW-1133">Transmembrane helix</keyword>
<dbReference type="AlphaFoldDB" id="F3GQJ2"/>
<keyword evidence="1" id="KW-0472">Membrane</keyword>
<comment type="caution">
    <text evidence="2">The sequence shown here is derived from an EMBL/GenBank/DDBJ whole genome shotgun (WGS) entry which is preliminary data.</text>
</comment>
<dbReference type="PANTHER" id="PTHR30325:SF0">
    <property type="entry name" value="INNER MEMBRANE ABC TRANSPORTER PERMEASE PROTEIN YEJE"/>
    <property type="match status" value="1"/>
</dbReference>
<organism evidence="2 3">
    <name type="scientific">Pseudomonas syringae pv. pisi str. 1704B</name>
    <dbReference type="NCBI Taxonomy" id="629263"/>
    <lineage>
        <taxon>Bacteria</taxon>
        <taxon>Pseudomonadati</taxon>
        <taxon>Pseudomonadota</taxon>
        <taxon>Gammaproteobacteria</taxon>
        <taxon>Pseudomonadales</taxon>
        <taxon>Pseudomonadaceae</taxon>
        <taxon>Pseudomonas</taxon>
        <taxon>Pseudomonas syringae</taxon>
    </lineage>
</organism>
<keyword evidence="1" id="KW-0812">Transmembrane</keyword>
<feature type="non-terminal residue" evidence="2">
    <location>
        <position position="1"/>
    </location>
</feature>
<name>F3GQJ2_PSESJ</name>
<evidence type="ECO:0000256" key="1">
    <source>
        <dbReference type="SAM" id="Phobius"/>
    </source>
</evidence>
<gene>
    <name evidence="2" type="ORF">PSYPI_46055</name>
</gene>
<feature type="transmembrane region" description="Helical" evidence="1">
    <location>
        <begin position="20"/>
        <end position="46"/>
    </location>
</feature>
<accession>F3GQJ2</accession>
<dbReference type="Proteomes" id="UP000004986">
    <property type="component" value="Unassembled WGS sequence"/>
</dbReference>
<evidence type="ECO:0000313" key="2">
    <source>
        <dbReference type="EMBL" id="EGH49345.1"/>
    </source>
</evidence>